<dbReference type="SMART" id="SM00448">
    <property type="entry name" value="REC"/>
    <property type="match status" value="1"/>
</dbReference>
<dbReference type="RefSeq" id="WP_185122355.1">
    <property type="nucleotide sequence ID" value="NZ_JACJVQ010000020.1"/>
</dbReference>
<dbReference type="GO" id="GO:0003700">
    <property type="term" value="F:DNA-binding transcription factor activity"/>
    <property type="evidence" value="ECO:0007669"/>
    <property type="project" value="InterPro"/>
</dbReference>
<dbReference type="PROSITE" id="PS00041">
    <property type="entry name" value="HTH_ARAC_FAMILY_1"/>
    <property type="match status" value="1"/>
</dbReference>
<evidence type="ECO:0000259" key="6">
    <source>
        <dbReference type="PROSITE" id="PS50110"/>
    </source>
</evidence>
<keyword evidence="3" id="KW-0804">Transcription</keyword>
<dbReference type="Gene3D" id="1.10.10.60">
    <property type="entry name" value="Homeodomain-like"/>
    <property type="match status" value="2"/>
</dbReference>
<keyword evidence="1" id="KW-0805">Transcription regulation</keyword>
<keyword evidence="8" id="KW-1185">Reference proteome</keyword>
<evidence type="ECO:0000256" key="4">
    <source>
        <dbReference type="PROSITE-ProRule" id="PRU00169"/>
    </source>
</evidence>
<evidence type="ECO:0000313" key="8">
    <source>
        <dbReference type="Proteomes" id="UP000535838"/>
    </source>
</evidence>
<dbReference type="Proteomes" id="UP000535838">
    <property type="component" value="Unassembled WGS sequence"/>
</dbReference>
<dbReference type="InterPro" id="IPR018060">
    <property type="entry name" value="HTH_AraC"/>
</dbReference>
<dbReference type="AlphaFoldDB" id="A0A841T0S2"/>
<dbReference type="InterPro" id="IPR020449">
    <property type="entry name" value="Tscrpt_reg_AraC-type_HTH"/>
</dbReference>
<keyword evidence="4" id="KW-0597">Phosphoprotein</keyword>
<comment type="caution">
    <text evidence="7">The sequence shown here is derived from an EMBL/GenBank/DDBJ whole genome shotgun (WGS) entry which is preliminary data.</text>
</comment>
<dbReference type="InterPro" id="IPR001789">
    <property type="entry name" value="Sig_transdc_resp-reg_receiver"/>
</dbReference>
<dbReference type="PRINTS" id="PR00032">
    <property type="entry name" value="HTHARAC"/>
</dbReference>
<dbReference type="GO" id="GO:0043565">
    <property type="term" value="F:sequence-specific DNA binding"/>
    <property type="evidence" value="ECO:0007669"/>
    <property type="project" value="InterPro"/>
</dbReference>
<dbReference type="PROSITE" id="PS50110">
    <property type="entry name" value="RESPONSE_REGULATORY"/>
    <property type="match status" value="1"/>
</dbReference>
<protein>
    <submittedName>
        <fullName evidence="7">Response regulator</fullName>
    </submittedName>
</protein>
<sequence>MIPVLIVDDDNLVRRGLISSMPWDSFGMKVVGEAANGEKALEFMASHRVDLLLTDLAMPVMSGIELIRIVRERYPDVAVAVLTLHQDFEYIQEALRLGAIDYIAKVQLEQERFGEVLERIRSRIMTEKSKRSEKTISATRYLYSGNYAYALVALHEQPEPVDFQPESGLGGCWVMENDPCVRVWMPGRNEDHPDSGELPPYPVGIQVSHWRMVRVCLAAGELLAELQQLLGQYRQRAFFYVCDGREPHPIDISLEELRSEPSRSGQREIEDAKELLHSFRWLHDKESFEELKDCLFALRLPIAKLMQILYGCTVEWNRIFRSVTQFRATLPDKFVCWREAAEWMNAFQETAQSVSGRLQLSREVSGSIMAAIKIVHDELEQPLFAIDVAKRVHLSRSYFNQVFKEIVGHSFNEYLRQTRIDKAREYLVQTIKPIQWVAEQSGYSDEKYFSRTFREQTGMLPSEYRQRHRQGE</sequence>
<dbReference type="PANTHER" id="PTHR43280">
    <property type="entry name" value="ARAC-FAMILY TRANSCRIPTIONAL REGULATOR"/>
    <property type="match status" value="1"/>
</dbReference>
<accession>A0A841T0S2</accession>
<dbReference type="Pfam" id="PF00072">
    <property type="entry name" value="Response_reg"/>
    <property type="match status" value="1"/>
</dbReference>
<reference evidence="7 8" key="1">
    <citation type="submission" date="2020-08" db="EMBL/GenBank/DDBJ databases">
        <title>Cohnella phylogeny.</title>
        <authorList>
            <person name="Dunlap C."/>
        </authorList>
    </citation>
    <scope>NUCLEOTIDE SEQUENCE [LARGE SCALE GENOMIC DNA]</scope>
    <source>
        <strain evidence="7 8">DSM 25241</strain>
    </source>
</reference>
<dbReference type="PANTHER" id="PTHR43280:SF2">
    <property type="entry name" value="HTH-TYPE TRANSCRIPTIONAL REGULATOR EXSA"/>
    <property type="match status" value="1"/>
</dbReference>
<evidence type="ECO:0000313" key="7">
    <source>
        <dbReference type="EMBL" id="MBB6637142.1"/>
    </source>
</evidence>
<dbReference type="GO" id="GO:0000160">
    <property type="term" value="P:phosphorelay signal transduction system"/>
    <property type="evidence" value="ECO:0007669"/>
    <property type="project" value="InterPro"/>
</dbReference>
<dbReference type="Gene3D" id="3.40.50.2300">
    <property type="match status" value="1"/>
</dbReference>
<dbReference type="SUPFAM" id="SSF52172">
    <property type="entry name" value="CheY-like"/>
    <property type="match status" value="1"/>
</dbReference>
<dbReference type="InterPro" id="IPR009057">
    <property type="entry name" value="Homeodomain-like_sf"/>
</dbReference>
<evidence type="ECO:0000256" key="3">
    <source>
        <dbReference type="ARBA" id="ARBA00023163"/>
    </source>
</evidence>
<dbReference type="InterPro" id="IPR018062">
    <property type="entry name" value="HTH_AraC-typ_CS"/>
</dbReference>
<evidence type="ECO:0000256" key="1">
    <source>
        <dbReference type="ARBA" id="ARBA00023015"/>
    </source>
</evidence>
<name>A0A841T0S2_9BACL</name>
<dbReference type="InterPro" id="IPR011006">
    <property type="entry name" value="CheY-like_superfamily"/>
</dbReference>
<feature type="domain" description="HTH araC/xylS-type" evidence="5">
    <location>
        <begin position="369"/>
        <end position="467"/>
    </location>
</feature>
<feature type="modified residue" description="4-aspartylphosphate" evidence="4">
    <location>
        <position position="55"/>
    </location>
</feature>
<evidence type="ECO:0000256" key="2">
    <source>
        <dbReference type="ARBA" id="ARBA00023125"/>
    </source>
</evidence>
<dbReference type="EMBL" id="JACJVQ010000020">
    <property type="protein sequence ID" value="MBB6637142.1"/>
    <property type="molecule type" value="Genomic_DNA"/>
</dbReference>
<gene>
    <name evidence="7" type="ORF">H7B67_23700</name>
</gene>
<proteinExistence type="predicted"/>
<evidence type="ECO:0000259" key="5">
    <source>
        <dbReference type="PROSITE" id="PS01124"/>
    </source>
</evidence>
<feature type="domain" description="Response regulatory" evidence="6">
    <location>
        <begin position="3"/>
        <end position="120"/>
    </location>
</feature>
<dbReference type="SUPFAM" id="SSF46689">
    <property type="entry name" value="Homeodomain-like"/>
    <property type="match status" value="2"/>
</dbReference>
<dbReference type="Pfam" id="PF12833">
    <property type="entry name" value="HTH_18"/>
    <property type="match status" value="1"/>
</dbReference>
<keyword evidence="2" id="KW-0238">DNA-binding</keyword>
<dbReference type="CDD" id="cd17536">
    <property type="entry name" value="REC_YesN-like"/>
    <property type="match status" value="1"/>
</dbReference>
<dbReference type="PROSITE" id="PS01124">
    <property type="entry name" value="HTH_ARAC_FAMILY_2"/>
    <property type="match status" value="1"/>
</dbReference>
<dbReference type="SMART" id="SM00342">
    <property type="entry name" value="HTH_ARAC"/>
    <property type="match status" value="1"/>
</dbReference>
<organism evidence="7 8">
    <name type="scientific">Cohnella thailandensis</name>
    <dbReference type="NCBI Taxonomy" id="557557"/>
    <lineage>
        <taxon>Bacteria</taxon>
        <taxon>Bacillati</taxon>
        <taxon>Bacillota</taxon>
        <taxon>Bacilli</taxon>
        <taxon>Bacillales</taxon>
        <taxon>Paenibacillaceae</taxon>
        <taxon>Cohnella</taxon>
    </lineage>
</organism>